<feature type="region of interest" description="Disordered" evidence="1">
    <location>
        <begin position="1"/>
        <end position="95"/>
    </location>
</feature>
<gene>
    <name evidence="2" type="ORF">RhiirA5_350947</name>
</gene>
<reference evidence="2 3" key="1">
    <citation type="submission" date="2016-04" db="EMBL/GenBank/DDBJ databases">
        <title>Genome analyses suggest a sexual origin of heterokaryosis in a supposedly ancient asexual fungus.</title>
        <authorList>
            <person name="Ropars J."/>
            <person name="Sedzielewska K."/>
            <person name="Noel J."/>
            <person name="Charron P."/>
            <person name="Farinelli L."/>
            <person name="Marton T."/>
            <person name="Kruger M."/>
            <person name="Pelin A."/>
            <person name="Brachmann A."/>
            <person name="Corradi N."/>
        </authorList>
    </citation>
    <scope>NUCLEOTIDE SEQUENCE [LARGE SCALE GENOMIC DNA]</scope>
    <source>
        <strain evidence="2 3">A5</strain>
    </source>
</reference>
<feature type="compositionally biased region" description="Polar residues" evidence="1">
    <location>
        <begin position="54"/>
        <end position="79"/>
    </location>
</feature>
<feature type="compositionally biased region" description="Low complexity" evidence="1">
    <location>
        <begin position="26"/>
        <end position="35"/>
    </location>
</feature>
<dbReference type="VEuPathDB" id="FungiDB:RhiirA1_407386"/>
<comment type="caution">
    <text evidence="2">The sequence shown here is derived from an EMBL/GenBank/DDBJ whole genome shotgun (WGS) entry which is preliminary data.</text>
</comment>
<dbReference type="AlphaFoldDB" id="A0A2N0Q4K0"/>
<dbReference type="EMBL" id="LLXJ01000158">
    <property type="protein sequence ID" value="PKC13989.1"/>
    <property type="molecule type" value="Genomic_DNA"/>
</dbReference>
<reference evidence="2 3" key="2">
    <citation type="submission" date="2017-09" db="EMBL/GenBank/DDBJ databases">
        <title>Extensive intraspecific genome diversity in a model arbuscular mycorrhizal fungus.</title>
        <authorList>
            <person name="Chen E.C."/>
            <person name="Morin E."/>
            <person name="Beaudet D."/>
            <person name="Noel J."/>
            <person name="Ndikumana S."/>
            <person name="Charron P."/>
            <person name="St-Onge C."/>
            <person name="Giorgi J."/>
            <person name="Grigoriev I.V."/>
            <person name="Roux C."/>
            <person name="Martin F.M."/>
            <person name="Corradi N."/>
        </authorList>
    </citation>
    <scope>NUCLEOTIDE SEQUENCE [LARGE SCALE GENOMIC DNA]</scope>
    <source>
        <strain evidence="2 3">A5</strain>
    </source>
</reference>
<evidence type="ECO:0000256" key="1">
    <source>
        <dbReference type="SAM" id="MobiDB-lite"/>
    </source>
</evidence>
<proteinExistence type="predicted"/>
<feature type="non-terminal residue" evidence="2">
    <location>
        <position position="95"/>
    </location>
</feature>
<dbReference type="VEuPathDB" id="FungiDB:FUN_018899"/>
<accession>A0A2N0Q4K0</accession>
<evidence type="ECO:0000313" key="2">
    <source>
        <dbReference type="EMBL" id="PKC13989.1"/>
    </source>
</evidence>
<dbReference type="Proteomes" id="UP000232722">
    <property type="component" value="Unassembled WGS sequence"/>
</dbReference>
<sequence length="95" mass="9687">MGLPPNSQQPPSSLYNSNGMPPQGPPGQQSLSQGGYMNVGQSSKPVSKMPKIPQNISEGPQSSGVPPTGNAPPSSGPQSNKRKNNPNMGAQLPPG</sequence>
<feature type="compositionally biased region" description="Low complexity" evidence="1">
    <location>
        <begin position="1"/>
        <end position="18"/>
    </location>
</feature>
<evidence type="ECO:0000313" key="3">
    <source>
        <dbReference type="Proteomes" id="UP000232722"/>
    </source>
</evidence>
<name>A0A2N0Q4K0_9GLOM</name>
<protein>
    <submittedName>
        <fullName evidence="2">Uncharacterized protein</fullName>
    </submittedName>
</protein>
<organism evidence="2 3">
    <name type="scientific">Rhizophagus irregularis</name>
    <dbReference type="NCBI Taxonomy" id="588596"/>
    <lineage>
        <taxon>Eukaryota</taxon>
        <taxon>Fungi</taxon>
        <taxon>Fungi incertae sedis</taxon>
        <taxon>Mucoromycota</taxon>
        <taxon>Glomeromycotina</taxon>
        <taxon>Glomeromycetes</taxon>
        <taxon>Glomerales</taxon>
        <taxon>Glomeraceae</taxon>
        <taxon>Rhizophagus</taxon>
    </lineage>
</organism>
<dbReference type="VEuPathDB" id="FungiDB:RhiirFUN_015345"/>